<keyword evidence="5 8" id="KW-0812">Transmembrane</keyword>
<dbReference type="Pfam" id="PF00528">
    <property type="entry name" value="BPD_transp_1"/>
    <property type="match status" value="1"/>
</dbReference>
<protein>
    <submittedName>
        <fullName evidence="10">Amino acid ABC transporter permease</fullName>
    </submittedName>
</protein>
<sequence length="360" mass="40034">MVAETLPPPIAQSGIGHWFKKHFFSTWLDGVLSLIFLALIIWVVSAVWTWGLRHAIWTVENREACGHGSGACWAVIQDRHRLILFGLYPYEEHWRSTLACLAVIATMVLSCVPLFWTVWRLPILWLVGFGTFVLLMRGGFAGMPLVTTEQWGGLSLTIFIFSAVFVLGTPLAVILAFARRSSLPVIAKTTGLFIDIFRSLPLLTILFAAAVVVPLVLPDWLQGDKLGRVIIGFALFFAAYQAEIIRAGLQSIPDGQVEAAVSLNMPFWSQVVDIQLPQAFRNTLPSTINQAVITFKETSIVTIIGFFEVMASGNAVVGTGEWGQQYVEVYLFLAFIYFVFVFGLSRYGAWLETRMRVGHG</sequence>
<evidence type="ECO:0000313" key="11">
    <source>
        <dbReference type="Proteomes" id="UP000761264"/>
    </source>
</evidence>
<feature type="transmembrane region" description="Helical" evidence="8">
    <location>
        <begin position="329"/>
        <end position="349"/>
    </location>
</feature>
<evidence type="ECO:0000256" key="3">
    <source>
        <dbReference type="ARBA" id="ARBA00022448"/>
    </source>
</evidence>
<feature type="transmembrane region" description="Helical" evidence="8">
    <location>
        <begin position="94"/>
        <end position="116"/>
    </location>
</feature>
<feature type="transmembrane region" description="Helical" evidence="8">
    <location>
        <begin position="229"/>
        <end position="249"/>
    </location>
</feature>
<dbReference type="GO" id="GO:0006865">
    <property type="term" value="P:amino acid transport"/>
    <property type="evidence" value="ECO:0007669"/>
    <property type="project" value="TreeGrafter"/>
</dbReference>
<keyword evidence="11" id="KW-1185">Reference proteome</keyword>
<dbReference type="RefSeq" id="WP_167228864.1">
    <property type="nucleotide sequence ID" value="NZ_JAAQPH010000021.1"/>
</dbReference>
<evidence type="ECO:0000256" key="5">
    <source>
        <dbReference type="ARBA" id="ARBA00022692"/>
    </source>
</evidence>
<evidence type="ECO:0000256" key="4">
    <source>
        <dbReference type="ARBA" id="ARBA00022475"/>
    </source>
</evidence>
<evidence type="ECO:0000256" key="8">
    <source>
        <dbReference type="RuleBase" id="RU363032"/>
    </source>
</evidence>
<dbReference type="Proteomes" id="UP000761264">
    <property type="component" value="Unassembled WGS sequence"/>
</dbReference>
<organism evidence="10 11">
    <name type="scientific">Pelagibius litoralis</name>
    <dbReference type="NCBI Taxonomy" id="374515"/>
    <lineage>
        <taxon>Bacteria</taxon>
        <taxon>Pseudomonadati</taxon>
        <taxon>Pseudomonadota</taxon>
        <taxon>Alphaproteobacteria</taxon>
        <taxon>Rhodospirillales</taxon>
        <taxon>Rhodovibrionaceae</taxon>
        <taxon>Pelagibius</taxon>
    </lineage>
</organism>
<dbReference type="Gene3D" id="1.10.3720.10">
    <property type="entry name" value="MetI-like"/>
    <property type="match status" value="1"/>
</dbReference>
<evidence type="ECO:0000313" key="10">
    <source>
        <dbReference type="EMBL" id="NIA71334.1"/>
    </source>
</evidence>
<dbReference type="PANTHER" id="PTHR30614">
    <property type="entry name" value="MEMBRANE COMPONENT OF AMINO ACID ABC TRANSPORTER"/>
    <property type="match status" value="1"/>
</dbReference>
<evidence type="ECO:0000256" key="2">
    <source>
        <dbReference type="ARBA" id="ARBA00010072"/>
    </source>
</evidence>
<evidence type="ECO:0000256" key="7">
    <source>
        <dbReference type="ARBA" id="ARBA00023136"/>
    </source>
</evidence>
<feature type="transmembrane region" description="Helical" evidence="8">
    <location>
        <begin position="158"/>
        <end position="178"/>
    </location>
</feature>
<feature type="transmembrane region" description="Helical" evidence="8">
    <location>
        <begin position="298"/>
        <end position="317"/>
    </location>
</feature>
<feature type="transmembrane region" description="Helical" evidence="8">
    <location>
        <begin position="123"/>
        <end position="146"/>
    </location>
</feature>
<accession>A0A967F1F9</accession>
<proteinExistence type="inferred from homology"/>
<keyword evidence="6 8" id="KW-1133">Transmembrane helix</keyword>
<keyword evidence="4" id="KW-1003">Cell membrane</keyword>
<comment type="caution">
    <text evidence="10">The sequence shown here is derived from an EMBL/GenBank/DDBJ whole genome shotgun (WGS) entry which is preliminary data.</text>
</comment>
<dbReference type="AlphaFoldDB" id="A0A967F1F9"/>
<dbReference type="InterPro" id="IPR010065">
    <property type="entry name" value="AA_ABC_transptr_permease_3TM"/>
</dbReference>
<dbReference type="InterPro" id="IPR035906">
    <property type="entry name" value="MetI-like_sf"/>
</dbReference>
<name>A0A967F1F9_9PROT</name>
<dbReference type="EMBL" id="JAAQPH010000021">
    <property type="protein sequence ID" value="NIA71334.1"/>
    <property type="molecule type" value="Genomic_DNA"/>
</dbReference>
<keyword evidence="3 8" id="KW-0813">Transport</keyword>
<dbReference type="GO" id="GO:0043190">
    <property type="term" value="C:ATP-binding cassette (ABC) transporter complex"/>
    <property type="evidence" value="ECO:0007669"/>
    <property type="project" value="InterPro"/>
</dbReference>
<evidence type="ECO:0000256" key="1">
    <source>
        <dbReference type="ARBA" id="ARBA00004429"/>
    </source>
</evidence>
<dbReference type="InterPro" id="IPR000515">
    <property type="entry name" value="MetI-like"/>
</dbReference>
<feature type="domain" description="ABC transmembrane type-1" evidence="9">
    <location>
        <begin position="154"/>
        <end position="348"/>
    </location>
</feature>
<dbReference type="NCBIfam" id="TIGR01726">
    <property type="entry name" value="HEQRo_perm_3TM"/>
    <property type="match status" value="1"/>
</dbReference>
<keyword evidence="7 8" id="KW-0472">Membrane</keyword>
<feature type="transmembrane region" description="Helical" evidence="8">
    <location>
        <begin position="199"/>
        <end position="217"/>
    </location>
</feature>
<dbReference type="SUPFAM" id="SSF161098">
    <property type="entry name" value="MetI-like"/>
    <property type="match status" value="1"/>
</dbReference>
<comment type="similarity">
    <text evidence="2">Belongs to the binding-protein-dependent transport system permease family. HisMQ subfamily.</text>
</comment>
<dbReference type="GO" id="GO:0022857">
    <property type="term" value="F:transmembrane transporter activity"/>
    <property type="evidence" value="ECO:0007669"/>
    <property type="project" value="InterPro"/>
</dbReference>
<dbReference type="PANTHER" id="PTHR30614:SF41">
    <property type="entry name" value="INNER MEMBRANE AMINO-ACID ABC TRANSPORTER PERMEASE PROTEIN YHDY"/>
    <property type="match status" value="1"/>
</dbReference>
<reference evidence="10" key="1">
    <citation type="submission" date="2020-03" db="EMBL/GenBank/DDBJ databases">
        <title>Genome of Pelagibius litoralis DSM 21314T.</title>
        <authorList>
            <person name="Wang G."/>
        </authorList>
    </citation>
    <scope>NUCLEOTIDE SEQUENCE</scope>
    <source>
        <strain evidence="10">DSM 21314</strain>
    </source>
</reference>
<evidence type="ECO:0000256" key="6">
    <source>
        <dbReference type="ARBA" id="ARBA00022989"/>
    </source>
</evidence>
<comment type="subcellular location">
    <subcellularLocation>
        <location evidence="1">Cell inner membrane</location>
        <topology evidence="1">Multi-pass membrane protein</topology>
    </subcellularLocation>
    <subcellularLocation>
        <location evidence="8">Cell membrane</location>
        <topology evidence="8">Multi-pass membrane protein</topology>
    </subcellularLocation>
</comment>
<dbReference type="PROSITE" id="PS50928">
    <property type="entry name" value="ABC_TM1"/>
    <property type="match status" value="1"/>
</dbReference>
<gene>
    <name evidence="10" type="ORF">HBA54_22295</name>
</gene>
<dbReference type="InterPro" id="IPR043429">
    <property type="entry name" value="ArtM/GltK/GlnP/TcyL/YhdX-like"/>
</dbReference>
<dbReference type="CDD" id="cd06261">
    <property type="entry name" value="TM_PBP2"/>
    <property type="match status" value="1"/>
</dbReference>
<evidence type="ECO:0000259" key="9">
    <source>
        <dbReference type="PROSITE" id="PS50928"/>
    </source>
</evidence>
<feature type="transmembrane region" description="Helical" evidence="8">
    <location>
        <begin position="27"/>
        <end position="50"/>
    </location>
</feature>